<dbReference type="PANTHER" id="PTHR30055:SF235">
    <property type="entry name" value="TRANSCRIPTIONAL REGULATORY PROTEIN"/>
    <property type="match status" value="1"/>
</dbReference>
<evidence type="ECO:0000256" key="2">
    <source>
        <dbReference type="PROSITE-ProRule" id="PRU00335"/>
    </source>
</evidence>
<evidence type="ECO:0000313" key="5">
    <source>
        <dbReference type="EMBL" id="QKW50724.1"/>
    </source>
</evidence>
<proteinExistence type="predicted"/>
<dbReference type="EMBL" id="CP054929">
    <property type="protein sequence ID" value="QKW50724.1"/>
    <property type="molecule type" value="Genomic_DNA"/>
</dbReference>
<evidence type="ECO:0000313" key="6">
    <source>
        <dbReference type="Proteomes" id="UP000509303"/>
    </source>
</evidence>
<dbReference type="SUPFAM" id="SSF48498">
    <property type="entry name" value="Tetracyclin repressor-like, C-terminal domain"/>
    <property type="match status" value="1"/>
</dbReference>
<evidence type="ECO:0000259" key="4">
    <source>
        <dbReference type="PROSITE" id="PS50977"/>
    </source>
</evidence>
<dbReference type="PROSITE" id="PS50977">
    <property type="entry name" value="HTH_TETR_2"/>
    <property type="match status" value="1"/>
</dbReference>
<dbReference type="Pfam" id="PF00440">
    <property type="entry name" value="TetR_N"/>
    <property type="match status" value="1"/>
</dbReference>
<dbReference type="InterPro" id="IPR036271">
    <property type="entry name" value="Tet_transcr_reg_TetR-rel_C_sf"/>
</dbReference>
<reference evidence="5 6" key="1">
    <citation type="submission" date="2020-06" db="EMBL/GenBank/DDBJ databases">
        <title>Genome mining for natural products.</title>
        <authorList>
            <person name="Zhang B."/>
            <person name="Shi J."/>
            <person name="Ge H."/>
        </authorList>
    </citation>
    <scope>NUCLEOTIDE SEQUENCE [LARGE SCALE GENOMIC DNA]</scope>
    <source>
        <strain evidence="5 6">NA00687</strain>
    </source>
</reference>
<dbReference type="RefSeq" id="WP_176162457.1">
    <property type="nucleotide sequence ID" value="NZ_CP054929.1"/>
</dbReference>
<dbReference type="Gene3D" id="1.10.357.10">
    <property type="entry name" value="Tetracycline Repressor, domain 2"/>
    <property type="match status" value="1"/>
</dbReference>
<name>A0A7H8N837_9ACTN</name>
<dbReference type="InterPro" id="IPR009057">
    <property type="entry name" value="Homeodomain-like_sf"/>
</dbReference>
<dbReference type="PANTHER" id="PTHR30055">
    <property type="entry name" value="HTH-TYPE TRANSCRIPTIONAL REGULATOR RUTR"/>
    <property type="match status" value="1"/>
</dbReference>
<dbReference type="GO" id="GO:0000976">
    <property type="term" value="F:transcription cis-regulatory region binding"/>
    <property type="evidence" value="ECO:0007669"/>
    <property type="project" value="TreeGrafter"/>
</dbReference>
<dbReference type="InterPro" id="IPR050109">
    <property type="entry name" value="HTH-type_TetR-like_transc_reg"/>
</dbReference>
<accession>A0A7H8N837</accession>
<dbReference type="PRINTS" id="PR00455">
    <property type="entry name" value="HTHTETR"/>
</dbReference>
<keyword evidence="6" id="KW-1185">Reference proteome</keyword>
<gene>
    <name evidence="5" type="ORF">HUT08_15610</name>
</gene>
<organism evidence="5 6">
    <name type="scientific">Streptomyces buecherae</name>
    <dbReference type="NCBI Taxonomy" id="2763006"/>
    <lineage>
        <taxon>Bacteria</taxon>
        <taxon>Bacillati</taxon>
        <taxon>Actinomycetota</taxon>
        <taxon>Actinomycetes</taxon>
        <taxon>Kitasatosporales</taxon>
        <taxon>Streptomycetaceae</taxon>
        <taxon>Streptomyces</taxon>
    </lineage>
</organism>
<dbReference type="GO" id="GO:0003700">
    <property type="term" value="F:DNA-binding transcription factor activity"/>
    <property type="evidence" value="ECO:0007669"/>
    <property type="project" value="TreeGrafter"/>
</dbReference>
<dbReference type="InterPro" id="IPR001647">
    <property type="entry name" value="HTH_TetR"/>
</dbReference>
<protein>
    <submittedName>
        <fullName evidence="5">TetR/AcrR family transcriptional regulator</fullName>
    </submittedName>
</protein>
<dbReference type="Proteomes" id="UP000509303">
    <property type="component" value="Chromosome"/>
</dbReference>
<feature type="DNA-binding region" description="H-T-H motif" evidence="2">
    <location>
        <begin position="46"/>
        <end position="65"/>
    </location>
</feature>
<dbReference type="Gene3D" id="1.10.10.60">
    <property type="entry name" value="Homeodomain-like"/>
    <property type="match status" value="1"/>
</dbReference>
<feature type="region of interest" description="Disordered" evidence="3">
    <location>
        <begin position="1"/>
        <end position="24"/>
    </location>
</feature>
<dbReference type="SUPFAM" id="SSF46689">
    <property type="entry name" value="Homeodomain-like"/>
    <property type="match status" value="1"/>
</dbReference>
<evidence type="ECO:0000256" key="3">
    <source>
        <dbReference type="SAM" id="MobiDB-lite"/>
    </source>
</evidence>
<feature type="domain" description="HTH tetR-type" evidence="4">
    <location>
        <begin position="23"/>
        <end position="83"/>
    </location>
</feature>
<dbReference type="Pfam" id="PF17920">
    <property type="entry name" value="TetR_C_16"/>
    <property type="match status" value="1"/>
</dbReference>
<keyword evidence="1 2" id="KW-0238">DNA-binding</keyword>
<dbReference type="InterPro" id="IPR041678">
    <property type="entry name" value="TetR_C_16"/>
</dbReference>
<dbReference type="AlphaFoldDB" id="A0A7H8N837"/>
<evidence type="ECO:0000256" key="1">
    <source>
        <dbReference type="ARBA" id="ARBA00023125"/>
    </source>
</evidence>
<sequence length="214" mass="22760">MSEGLAAPRRRGRPARAAAGGEPAARDRILAAARSEFAERGYDKASIRGIAKGAGVDPALVHHYFGTKDQVFAAAIERAFEPALRAPDMLLAGPHEEQGERLARFFLGIWENPTHREPLLAIVRSAVGNEAAAAVFRDLVSSRLVARVAAQLGVPDPRLRAELAAAQLVGIALLRYVIKMRPLADADPEHVIALVAPGVQRLLTGPDPLDAPAA</sequence>